<gene>
    <name evidence="2" type="ORF">HCN08_04710</name>
</gene>
<dbReference type="PROSITE" id="PS50943">
    <property type="entry name" value="HTH_CROC1"/>
    <property type="match status" value="1"/>
</dbReference>
<dbReference type="EMBL" id="JAATEJ010000002">
    <property type="protein sequence ID" value="NJP42714.1"/>
    <property type="molecule type" value="Genomic_DNA"/>
</dbReference>
<reference evidence="2 3" key="1">
    <citation type="submission" date="2020-03" db="EMBL/GenBank/DDBJ databases">
        <title>WGS of actinomycetes isolated from Thailand.</title>
        <authorList>
            <person name="Thawai C."/>
        </authorList>
    </citation>
    <scope>NUCLEOTIDE SEQUENCE [LARGE SCALE GENOMIC DNA]</scope>
    <source>
        <strain evidence="2 3">PRB2-1</strain>
    </source>
</reference>
<dbReference type="InterPro" id="IPR043917">
    <property type="entry name" value="DUF5753"/>
</dbReference>
<sequence length="275" mass="31198">MNIKELDPKRSLRAAYGASVRSSREERSWTQHDLAVRMGYGDAHISAVETGTKPPTLRFSRSADIAFGTGDKYERMYREMRNGVLLEGFPEYVEFEGRASEIRLFEVGIIPGLMQTPEYARVLAYSAVRRGEISPEHAEERVTVLMDRQARLTRRRPPMVFVVMDESCIRRTVGGREVMASQLDALVEFAERATTVLQVIPFESGERRSFDLPVNVLTLPDRSLFSYAESQYQGRLEREETAVARTLMTYHQLQAEALSQADTVALIAELRKGIT</sequence>
<comment type="caution">
    <text evidence="2">The sequence shown here is derived from an EMBL/GenBank/DDBJ whole genome shotgun (WGS) entry which is preliminary data.</text>
</comment>
<dbReference type="InterPro" id="IPR010982">
    <property type="entry name" value="Lambda_DNA-bd_dom_sf"/>
</dbReference>
<keyword evidence="3" id="KW-1185">Reference proteome</keyword>
<evidence type="ECO:0000259" key="1">
    <source>
        <dbReference type="PROSITE" id="PS50943"/>
    </source>
</evidence>
<evidence type="ECO:0000313" key="2">
    <source>
        <dbReference type="EMBL" id="NJP42714.1"/>
    </source>
</evidence>
<dbReference type="CDD" id="cd00093">
    <property type="entry name" value="HTH_XRE"/>
    <property type="match status" value="1"/>
</dbReference>
<dbReference type="SUPFAM" id="SSF47413">
    <property type="entry name" value="lambda repressor-like DNA-binding domains"/>
    <property type="match status" value="1"/>
</dbReference>
<organism evidence="2 3">
    <name type="scientific">Actinacidiphila epipremni</name>
    <dbReference type="NCBI Taxonomy" id="2053013"/>
    <lineage>
        <taxon>Bacteria</taxon>
        <taxon>Bacillati</taxon>
        <taxon>Actinomycetota</taxon>
        <taxon>Actinomycetes</taxon>
        <taxon>Kitasatosporales</taxon>
        <taxon>Streptomycetaceae</taxon>
        <taxon>Actinacidiphila</taxon>
    </lineage>
</organism>
<proteinExistence type="predicted"/>
<evidence type="ECO:0000313" key="3">
    <source>
        <dbReference type="Proteomes" id="UP000734511"/>
    </source>
</evidence>
<dbReference type="Gene3D" id="1.10.260.40">
    <property type="entry name" value="lambda repressor-like DNA-binding domains"/>
    <property type="match status" value="1"/>
</dbReference>
<name>A0ABX0ZKH3_9ACTN</name>
<dbReference type="RefSeq" id="WP_167981553.1">
    <property type="nucleotide sequence ID" value="NZ_JAATEJ010000002.1"/>
</dbReference>
<protein>
    <submittedName>
        <fullName evidence="2">Helix-turn-helix domain-containing protein</fullName>
    </submittedName>
</protein>
<dbReference type="Pfam" id="PF13560">
    <property type="entry name" value="HTH_31"/>
    <property type="match status" value="1"/>
</dbReference>
<feature type="domain" description="HTH cro/C1-type" evidence="1">
    <location>
        <begin position="20"/>
        <end position="57"/>
    </location>
</feature>
<dbReference type="Pfam" id="PF19054">
    <property type="entry name" value="DUF5753"/>
    <property type="match status" value="1"/>
</dbReference>
<dbReference type="Proteomes" id="UP000734511">
    <property type="component" value="Unassembled WGS sequence"/>
</dbReference>
<accession>A0ABX0ZKH3</accession>
<dbReference type="InterPro" id="IPR001387">
    <property type="entry name" value="Cro/C1-type_HTH"/>
</dbReference>
<dbReference type="SMART" id="SM00530">
    <property type="entry name" value="HTH_XRE"/>
    <property type="match status" value="1"/>
</dbReference>